<keyword evidence="2" id="KW-1185">Reference proteome</keyword>
<organism evidence="1 2">
    <name type="scientific">Shewanella inventionis</name>
    <dbReference type="NCBI Taxonomy" id="1738770"/>
    <lineage>
        <taxon>Bacteria</taxon>
        <taxon>Pseudomonadati</taxon>
        <taxon>Pseudomonadota</taxon>
        <taxon>Gammaproteobacteria</taxon>
        <taxon>Alteromonadales</taxon>
        <taxon>Shewanellaceae</taxon>
        <taxon>Shewanella</taxon>
    </lineage>
</organism>
<protein>
    <submittedName>
        <fullName evidence="1">Uncharacterized protein</fullName>
    </submittedName>
</protein>
<proteinExistence type="predicted"/>
<dbReference type="EMBL" id="BMII01000008">
    <property type="protein sequence ID" value="GGB53313.1"/>
    <property type="molecule type" value="Genomic_DNA"/>
</dbReference>
<dbReference type="RefSeq" id="WP_188738068.1">
    <property type="nucleotide sequence ID" value="NZ_BMII01000008.1"/>
</dbReference>
<evidence type="ECO:0000313" key="1">
    <source>
        <dbReference type="EMBL" id="GGB53313.1"/>
    </source>
</evidence>
<sequence>MSVHEDKISIDELDQIYGQASNIFYQTSIELAKLGSKVSPLVVFAAGVICMEAGVAATYLEWSKDVIASNPFSDILTSDYIGELLNNERQFTGEYITAAGAGISLTSPLIASCINSVKQSLHSFNTDPLTASFNRVGNFLSDRFKNNNIKDVAEAIVLYREAFEQSTLEPGESLVKAWAKAESRLMEAKGLNNDLHSSSVLNAITELERNAHIVNCNPV</sequence>
<accession>A0ABQ1IV84</accession>
<dbReference type="Proteomes" id="UP000617555">
    <property type="component" value="Unassembled WGS sequence"/>
</dbReference>
<comment type="caution">
    <text evidence="1">The sequence shown here is derived from an EMBL/GenBank/DDBJ whole genome shotgun (WGS) entry which is preliminary data.</text>
</comment>
<name>A0ABQ1IV84_9GAMM</name>
<gene>
    <name evidence="1" type="ORF">GCM10011607_12330</name>
</gene>
<reference evidence="2" key="1">
    <citation type="journal article" date="2019" name="Int. J. Syst. Evol. Microbiol.">
        <title>The Global Catalogue of Microorganisms (GCM) 10K type strain sequencing project: providing services to taxonomists for standard genome sequencing and annotation.</title>
        <authorList>
            <consortium name="The Broad Institute Genomics Platform"/>
            <consortium name="The Broad Institute Genome Sequencing Center for Infectious Disease"/>
            <person name="Wu L."/>
            <person name="Ma J."/>
        </authorList>
    </citation>
    <scope>NUCLEOTIDE SEQUENCE [LARGE SCALE GENOMIC DNA]</scope>
    <source>
        <strain evidence="2">CGMCC 1.15339</strain>
    </source>
</reference>
<evidence type="ECO:0000313" key="2">
    <source>
        <dbReference type="Proteomes" id="UP000617555"/>
    </source>
</evidence>